<keyword evidence="2" id="KW-1185">Reference proteome</keyword>
<evidence type="ECO:0000313" key="1">
    <source>
        <dbReference type="EMBL" id="KAI0088078.1"/>
    </source>
</evidence>
<comment type="caution">
    <text evidence="1">The sequence shown here is derived from an EMBL/GenBank/DDBJ whole genome shotgun (WGS) entry which is preliminary data.</text>
</comment>
<evidence type="ECO:0000313" key="2">
    <source>
        <dbReference type="Proteomes" id="UP001055072"/>
    </source>
</evidence>
<gene>
    <name evidence="1" type="ORF">BDY19DRAFT_1009721</name>
</gene>
<reference evidence="1" key="1">
    <citation type="journal article" date="2021" name="Environ. Microbiol.">
        <title>Gene family expansions and transcriptome signatures uncover fungal adaptations to wood decay.</title>
        <authorList>
            <person name="Hage H."/>
            <person name="Miyauchi S."/>
            <person name="Viragh M."/>
            <person name="Drula E."/>
            <person name="Min B."/>
            <person name="Chaduli D."/>
            <person name="Navarro D."/>
            <person name="Favel A."/>
            <person name="Norest M."/>
            <person name="Lesage-Meessen L."/>
            <person name="Balint B."/>
            <person name="Merenyi Z."/>
            <person name="de Eugenio L."/>
            <person name="Morin E."/>
            <person name="Martinez A.T."/>
            <person name="Baldrian P."/>
            <person name="Stursova M."/>
            <person name="Martinez M.J."/>
            <person name="Novotny C."/>
            <person name="Magnuson J.K."/>
            <person name="Spatafora J.W."/>
            <person name="Maurice S."/>
            <person name="Pangilinan J."/>
            <person name="Andreopoulos W."/>
            <person name="LaButti K."/>
            <person name="Hundley H."/>
            <person name="Na H."/>
            <person name="Kuo A."/>
            <person name="Barry K."/>
            <person name="Lipzen A."/>
            <person name="Henrissat B."/>
            <person name="Riley R."/>
            <person name="Ahrendt S."/>
            <person name="Nagy L.G."/>
            <person name="Grigoriev I.V."/>
            <person name="Martin F."/>
            <person name="Rosso M.N."/>
        </authorList>
    </citation>
    <scope>NUCLEOTIDE SEQUENCE</scope>
    <source>
        <strain evidence="1">CBS 384.51</strain>
    </source>
</reference>
<proteinExistence type="predicted"/>
<protein>
    <submittedName>
        <fullName evidence="1">Uncharacterized protein</fullName>
    </submittedName>
</protein>
<name>A0ACB8U143_9APHY</name>
<dbReference type="Proteomes" id="UP001055072">
    <property type="component" value="Unassembled WGS sequence"/>
</dbReference>
<sequence length="519" mass="57863">MCGSIASRRLNMFQPEHIQLARESKMQRCAKRDSNRKYTGKTERTTYQFDADLRDCGKYKGAASPDSQRRTRRECDGRECTDAERKGIAVQGKMGRRGKQARPARREILESLYLGGQDSWPQMAIRPVADGIADSVPALLHLLSDRVNSTGERGEESPENDELEEIISCAISARTARGRRNQELICVWATPGASVAVQRVVEAVVSAVSLLHGAHTDVGECLDLQPLSTILHPIFIQSALILKSEDFIAHVLPLIAGALTRQEWPNSTLQTVNNTWGLPAVPGIPRDAQEAKLFCRPPFHPFGHALLQNIHSRINLLFYDTVTKELEQLHREGQTFLSTRLDQSIIREKALAKACVAFASQATDPPVATTYGTRDLYLVQTHSASMIHNLIAYSLTRLSKRVTAEFTALGAMNSTNISSNSPHISIPLFSSIVATQGSRQTRTRTQTRKHVIALQITHRRFGKMQKAISFKCLKFSFDVIGLFTSKWNYGKCTVGDGKFVFTSEGADMRRIFLPEQEPF</sequence>
<organism evidence="1 2">
    <name type="scientific">Irpex rosettiformis</name>
    <dbReference type="NCBI Taxonomy" id="378272"/>
    <lineage>
        <taxon>Eukaryota</taxon>
        <taxon>Fungi</taxon>
        <taxon>Dikarya</taxon>
        <taxon>Basidiomycota</taxon>
        <taxon>Agaricomycotina</taxon>
        <taxon>Agaricomycetes</taxon>
        <taxon>Polyporales</taxon>
        <taxon>Irpicaceae</taxon>
        <taxon>Irpex</taxon>
    </lineage>
</organism>
<dbReference type="EMBL" id="MU274915">
    <property type="protein sequence ID" value="KAI0088078.1"/>
    <property type="molecule type" value="Genomic_DNA"/>
</dbReference>
<accession>A0ACB8U143</accession>